<dbReference type="Pfam" id="PF00337">
    <property type="entry name" value="Gal-bind_lectin"/>
    <property type="match status" value="1"/>
</dbReference>
<gene>
    <name evidence="4" type="ORF">MCOR_50721</name>
</gene>
<name>A0A6J8EC80_MYTCO</name>
<accession>A0A6J8EC80</accession>
<dbReference type="GO" id="GO:0030246">
    <property type="term" value="F:carbohydrate binding"/>
    <property type="evidence" value="ECO:0007669"/>
    <property type="project" value="UniProtKB-UniRule"/>
</dbReference>
<keyword evidence="1 2" id="KW-0430">Lectin</keyword>
<dbReference type="AlphaFoldDB" id="A0A6J8EC80"/>
<organism evidence="4 5">
    <name type="scientific">Mytilus coruscus</name>
    <name type="common">Sea mussel</name>
    <dbReference type="NCBI Taxonomy" id="42192"/>
    <lineage>
        <taxon>Eukaryota</taxon>
        <taxon>Metazoa</taxon>
        <taxon>Spiralia</taxon>
        <taxon>Lophotrochozoa</taxon>
        <taxon>Mollusca</taxon>
        <taxon>Bivalvia</taxon>
        <taxon>Autobranchia</taxon>
        <taxon>Pteriomorphia</taxon>
        <taxon>Mytilida</taxon>
        <taxon>Mytiloidea</taxon>
        <taxon>Mytilidae</taxon>
        <taxon>Mytilinae</taxon>
        <taxon>Mytilus</taxon>
    </lineage>
</organism>
<dbReference type="EMBL" id="CACVKT020008907">
    <property type="protein sequence ID" value="CAC5418274.1"/>
    <property type="molecule type" value="Genomic_DNA"/>
</dbReference>
<dbReference type="InterPro" id="IPR013320">
    <property type="entry name" value="ConA-like_dom_sf"/>
</dbReference>
<protein>
    <recommendedName>
        <fullName evidence="2">Galectin</fullName>
    </recommendedName>
</protein>
<proteinExistence type="predicted"/>
<evidence type="ECO:0000259" key="3">
    <source>
        <dbReference type="PROSITE" id="PS51304"/>
    </source>
</evidence>
<dbReference type="InterPro" id="IPR001079">
    <property type="entry name" value="Galectin_CRD"/>
</dbReference>
<evidence type="ECO:0000313" key="5">
    <source>
        <dbReference type="Proteomes" id="UP000507470"/>
    </source>
</evidence>
<dbReference type="SUPFAM" id="SSF49899">
    <property type="entry name" value="Concanavalin A-like lectins/glucanases"/>
    <property type="match status" value="1"/>
</dbReference>
<evidence type="ECO:0000313" key="4">
    <source>
        <dbReference type="EMBL" id="CAC5418274.1"/>
    </source>
</evidence>
<feature type="domain" description="Galectin" evidence="3">
    <location>
        <begin position="24"/>
        <end position="156"/>
    </location>
</feature>
<dbReference type="SMART" id="SM00908">
    <property type="entry name" value="Gal-bind_lectin"/>
    <property type="match status" value="1"/>
</dbReference>
<dbReference type="PROSITE" id="PS51304">
    <property type="entry name" value="GALECTIN"/>
    <property type="match status" value="1"/>
</dbReference>
<reference evidence="4 5" key="1">
    <citation type="submission" date="2020-06" db="EMBL/GenBank/DDBJ databases">
        <authorList>
            <person name="Li R."/>
            <person name="Bekaert M."/>
        </authorList>
    </citation>
    <scope>NUCLEOTIDE SEQUENCE [LARGE SCALE GENOMIC DNA]</scope>
    <source>
        <strain evidence="5">wild</strain>
    </source>
</reference>
<dbReference type="Gene3D" id="2.60.120.200">
    <property type="match status" value="1"/>
</dbReference>
<evidence type="ECO:0000256" key="2">
    <source>
        <dbReference type="RuleBase" id="RU102079"/>
    </source>
</evidence>
<sequence length="156" mass="18404">MRNRQTDKDSWNELERRHDELAFAKPTIVLAQGEDKSITKREILKESSKIEFAVKFQHNLDSHDNIPLQINLRPITKVIAINTLTGREWGQEQNIQCSFLKDDNFDKLFMLEIEVLEKYLINIYVNGQLISRYECKRDITKVEYLCLSHGVSFFQI</sequence>
<evidence type="ECO:0000256" key="1">
    <source>
        <dbReference type="ARBA" id="ARBA00022734"/>
    </source>
</evidence>
<keyword evidence="5" id="KW-1185">Reference proteome</keyword>
<dbReference type="Proteomes" id="UP000507470">
    <property type="component" value="Unassembled WGS sequence"/>
</dbReference>